<evidence type="ECO:0000256" key="4">
    <source>
        <dbReference type="ARBA" id="ARBA00022777"/>
    </source>
</evidence>
<comment type="catalytic activity">
    <reaction evidence="1">
        <text>ATP + protein L-histidine = ADP + protein N-phospho-L-histidine.</text>
        <dbReference type="EC" id="2.7.13.3"/>
    </reaction>
</comment>
<sequence length="491" mass="55283">MSKTLKTVENNLVISVVISVITSIIVISISYIYVLNRYTDSNEKIANTELVRVIDNYKYNFLSKIGILVTSTEVVDFFKSGKKTRSELKTGVLRVMARMPKDNEVAGWQFVSDKGKSLINIGTSTKQFVRLQLCYLSTGLSAQYGECIASLLIYFNVDNLINKLNRLNKNIRYCPGCSPTQFIESDQYGFFNVESNVQLDVEYATPKNVPIWPLFIVSIAGLAWVGYHSKRHIRKILRRDVINPLTTVCKHNKQNVVSGYAESTVEEIVAIRMKYKLLQTKSVTAEQEKRKIANELHDALGSFIIKLRWEIAEILKRNQHNEKDLPLIRTALESVDYLLTATDNIIELLRPEVVDTLGIKGAIKSVISEWEELKSFTVDFSFNFEDTDLPDVVTHSAYRIVQEALTNIVKHSQATAVTIAINAISCNQEDCLQLIIKDNGKGLDYKSIKSGHGLSSMKERSVSLGGHFEITSDLNQGTSIEVILPLNFSIP</sequence>
<evidence type="ECO:0000256" key="5">
    <source>
        <dbReference type="ARBA" id="ARBA00023012"/>
    </source>
</evidence>
<gene>
    <name evidence="8" type="ORF">H0A36_26845</name>
</gene>
<dbReference type="CDD" id="cd16917">
    <property type="entry name" value="HATPase_UhpB-NarQ-NarX-like"/>
    <property type="match status" value="1"/>
</dbReference>
<feature type="transmembrane region" description="Helical" evidence="6">
    <location>
        <begin position="12"/>
        <end position="34"/>
    </location>
</feature>
<keyword evidence="6" id="KW-1133">Transmembrane helix</keyword>
<dbReference type="GO" id="GO:0004673">
    <property type="term" value="F:protein histidine kinase activity"/>
    <property type="evidence" value="ECO:0007669"/>
    <property type="project" value="UniProtKB-EC"/>
</dbReference>
<keyword evidence="9" id="KW-1185">Reference proteome</keyword>
<keyword evidence="6" id="KW-0472">Membrane</keyword>
<dbReference type="AlphaFoldDB" id="A0A853IJR9"/>
<evidence type="ECO:0000313" key="8">
    <source>
        <dbReference type="EMBL" id="NYZ69637.1"/>
    </source>
</evidence>
<dbReference type="InterPro" id="IPR036890">
    <property type="entry name" value="HATPase_C_sf"/>
</dbReference>
<keyword evidence="3" id="KW-0808">Transferase</keyword>
<keyword evidence="4 8" id="KW-0418">Kinase</keyword>
<dbReference type="SMART" id="SM00387">
    <property type="entry name" value="HATPase_c"/>
    <property type="match status" value="1"/>
</dbReference>
<protein>
    <recommendedName>
        <fullName evidence="2">histidine kinase</fullName>
        <ecNumber evidence="2">2.7.13.3</ecNumber>
    </recommendedName>
</protein>
<dbReference type="Proteomes" id="UP000569732">
    <property type="component" value="Unassembled WGS sequence"/>
</dbReference>
<dbReference type="EMBL" id="JACCKB010000112">
    <property type="protein sequence ID" value="NYZ69637.1"/>
    <property type="molecule type" value="Genomic_DNA"/>
</dbReference>
<evidence type="ECO:0000313" key="9">
    <source>
        <dbReference type="Proteomes" id="UP000569732"/>
    </source>
</evidence>
<proteinExistence type="predicted"/>
<evidence type="ECO:0000256" key="2">
    <source>
        <dbReference type="ARBA" id="ARBA00012438"/>
    </source>
</evidence>
<dbReference type="InterPro" id="IPR050482">
    <property type="entry name" value="Sensor_HK_TwoCompSys"/>
</dbReference>
<keyword evidence="6" id="KW-0812">Transmembrane</keyword>
<evidence type="ECO:0000256" key="6">
    <source>
        <dbReference type="SAM" id="Phobius"/>
    </source>
</evidence>
<evidence type="ECO:0000259" key="7">
    <source>
        <dbReference type="PROSITE" id="PS50109"/>
    </source>
</evidence>
<dbReference type="InterPro" id="IPR005467">
    <property type="entry name" value="His_kinase_dom"/>
</dbReference>
<feature type="domain" description="Histidine kinase" evidence="7">
    <location>
        <begin position="291"/>
        <end position="488"/>
    </location>
</feature>
<dbReference type="RefSeq" id="WP_180571617.1">
    <property type="nucleotide sequence ID" value="NZ_JACCKB010000112.1"/>
</dbReference>
<reference evidence="8 9" key="1">
    <citation type="submission" date="2020-07" db="EMBL/GenBank/DDBJ databases">
        <title>Endozoicomonas sp. nov., isolated from sediment.</title>
        <authorList>
            <person name="Gu T."/>
        </authorList>
    </citation>
    <scope>NUCLEOTIDE SEQUENCE [LARGE SCALE GENOMIC DNA]</scope>
    <source>
        <strain evidence="8 9">SM1973</strain>
    </source>
</reference>
<dbReference type="PROSITE" id="PS50109">
    <property type="entry name" value="HIS_KIN"/>
    <property type="match status" value="1"/>
</dbReference>
<dbReference type="PANTHER" id="PTHR24421">
    <property type="entry name" value="NITRATE/NITRITE SENSOR PROTEIN NARX-RELATED"/>
    <property type="match status" value="1"/>
</dbReference>
<evidence type="ECO:0000256" key="3">
    <source>
        <dbReference type="ARBA" id="ARBA00022679"/>
    </source>
</evidence>
<dbReference type="InterPro" id="IPR003594">
    <property type="entry name" value="HATPase_dom"/>
</dbReference>
<feature type="transmembrane region" description="Helical" evidence="6">
    <location>
        <begin position="133"/>
        <end position="155"/>
    </location>
</feature>
<dbReference type="GO" id="GO:0000160">
    <property type="term" value="P:phosphorelay signal transduction system"/>
    <property type="evidence" value="ECO:0007669"/>
    <property type="project" value="UniProtKB-KW"/>
</dbReference>
<dbReference type="EC" id="2.7.13.3" evidence="2"/>
<dbReference type="Pfam" id="PF02518">
    <property type="entry name" value="HATPase_c"/>
    <property type="match status" value="1"/>
</dbReference>
<dbReference type="SUPFAM" id="SSF55874">
    <property type="entry name" value="ATPase domain of HSP90 chaperone/DNA topoisomerase II/histidine kinase"/>
    <property type="match status" value="1"/>
</dbReference>
<name>A0A853IJR9_9GAMM</name>
<dbReference type="Gene3D" id="3.30.565.10">
    <property type="entry name" value="Histidine kinase-like ATPase, C-terminal domain"/>
    <property type="match status" value="1"/>
</dbReference>
<dbReference type="PANTHER" id="PTHR24421:SF10">
    <property type="entry name" value="NITRATE_NITRITE SENSOR PROTEIN NARQ"/>
    <property type="match status" value="1"/>
</dbReference>
<feature type="transmembrane region" description="Helical" evidence="6">
    <location>
        <begin position="211"/>
        <end position="229"/>
    </location>
</feature>
<keyword evidence="5" id="KW-0902">Two-component regulatory system</keyword>
<comment type="caution">
    <text evidence="8">The sequence shown here is derived from an EMBL/GenBank/DDBJ whole genome shotgun (WGS) entry which is preliminary data.</text>
</comment>
<organism evidence="8 9">
    <name type="scientific">Spartinivicinus marinus</name>
    <dbReference type="NCBI Taxonomy" id="2994442"/>
    <lineage>
        <taxon>Bacteria</taxon>
        <taxon>Pseudomonadati</taxon>
        <taxon>Pseudomonadota</taxon>
        <taxon>Gammaproteobacteria</taxon>
        <taxon>Oceanospirillales</taxon>
        <taxon>Zooshikellaceae</taxon>
        <taxon>Spartinivicinus</taxon>
    </lineage>
</organism>
<evidence type="ECO:0000256" key="1">
    <source>
        <dbReference type="ARBA" id="ARBA00000085"/>
    </source>
</evidence>
<accession>A0A853IJR9</accession>